<sequence length="136" mass="15005">MALTERIEIGFPGGQRVDAELRGFRIQTDQLVEHGGTNAAPQPFDLFLASIATCAGIFALKFCQARNLPTEGLHLRMDWQGHKTDPAAAQAVLRLTLPEGFPDKYRDGIVKAMNQCAVKRTIEQPPRFVTELVSAE</sequence>
<dbReference type="EMBL" id="JBDKXB010000015">
    <property type="protein sequence ID" value="MEY6433072.1"/>
    <property type="molecule type" value="Genomic_DNA"/>
</dbReference>
<accession>A0ABV4BFM2</accession>
<evidence type="ECO:0000313" key="1">
    <source>
        <dbReference type="EMBL" id="MEY6433072.1"/>
    </source>
</evidence>
<dbReference type="Pfam" id="PF02566">
    <property type="entry name" value="OsmC"/>
    <property type="match status" value="1"/>
</dbReference>
<dbReference type="SUPFAM" id="SSF82784">
    <property type="entry name" value="OsmC-like"/>
    <property type="match status" value="1"/>
</dbReference>
<dbReference type="Gene3D" id="3.30.300.20">
    <property type="match status" value="1"/>
</dbReference>
<evidence type="ECO:0000313" key="2">
    <source>
        <dbReference type="Proteomes" id="UP001564408"/>
    </source>
</evidence>
<protein>
    <submittedName>
        <fullName evidence="1">OsmC family protein</fullName>
        <ecNumber evidence="1">1.11.1.-</ecNumber>
    </submittedName>
</protein>
<dbReference type="GO" id="GO:0004601">
    <property type="term" value="F:peroxidase activity"/>
    <property type="evidence" value="ECO:0007669"/>
    <property type="project" value="UniProtKB-KW"/>
</dbReference>
<keyword evidence="2" id="KW-1185">Reference proteome</keyword>
<gene>
    <name evidence="1" type="ORF">ABC977_11720</name>
</gene>
<organism evidence="1 2">
    <name type="scientific">Thioalkalicoccus limnaeus</name>
    <dbReference type="NCBI Taxonomy" id="120681"/>
    <lineage>
        <taxon>Bacteria</taxon>
        <taxon>Pseudomonadati</taxon>
        <taxon>Pseudomonadota</taxon>
        <taxon>Gammaproteobacteria</taxon>
        <taxon>Chromatiales</taxon>
        <taxon>Chromatiaceae</taxon>
        <taxon>Thioalkalicoccus</taxon>
    </lineage>
</organism>
<name>A0ABV4BFM2_9GAMM</name>
<keyword evidence="1" id="KW-0575">Peroxidase</keyword>
<dbReference type="InterPro" id="IPR003718">
    <property type="entry name" value="OsmC/Ohr_fam"/>
</dbReference>
<dbReference type="EC" id="1.11.1.-" evidence="1"/>
<comment type="caution">
    <text evidence="1">The sequence shown here is derived from an EMBL/GenBank/DDBJ whole genome shotgun (WGS) entry which is preliminary data.</text>
</comment>
<reference evidence="1 2" key="1">
    <citation type="submission" date="2024-05" db="EMBL/GenBank/DDBJ databases">
        <title>Genome Sequence and Characterization of the New Strain Purple Sulfur Bacterium of Genus Thioalkalicoccus.</title>
        <authorList>
            <person name="Bryantseva I.A."/>
            <person name="Kyndt J.A."/>
            <person name="Imhoff J.F."/>
        </authorList>
    </citation>
    <scope>NUCLEOTIDE SEQUENCE [LARGE SCALE GENOMIC DNA]</scope>
    <source>
        <strain evidence="1 2">Um2</strain>
    </source>
</reference>
<dbReference type="InterPro" id="IPR036102">
    <property type="entry name" value="OsmC/Ohrsf"/>
</dbReference>
<dbReference type="PANTHER" id="PTHR39624:SF2">
    <property type="entry name" value="OSMC-LIKE PROTEIN"/>
    <property type="match status" value="1"/>
</dbReference>
<dbReference type="InterPro" id="IPR015946">
    <property type="entry name" value="KH_dom-like_a/b"/>
</dbReference>
<proteinExistence type="predicted"/>
<dbReference type="RefSeq" id="WP_369667458.1">
    <property type="nucleotide sequence ID" value="NZ_JBDKXB010000015.1"/>
</dbReference>
<keyword evidence="1" id="KW-0560">Oxidoreductase</keyword>
<dbReference type="Proteomes" id="UP001564408">
    <property type="component" value="Unassembled WGS sequence"/>
</dbReference>
<dbReference type="PANTHER" id="PTHR39624">
    <property type="entry name" value="PROTEIN INVOLVED IN RIMO-MEDIATED BETA-METHYLTHIOLATION OF RIBOSOMAL PROTEIN S12 YCAO"/>
    <property type="match status" value="1"/>
</dbReference>